<evidence type="ECO:0000313" key="1">
    <source>
        <dbReference type="EMBL" id="AIY65173.1"/>
    </source>
</evidence>
<dbReference type="AlphaFoldDB" id="A0A0A7EF67"/>
<dbReference type="RefSeq" id="WP_038640811.1">
    <property type="nucleotide sequence ID" value="NZ_CP009888.1"/>
</dbReference>
<reference evidence="1 2" key="1">
    <citation type="submission" date="2014-11" db="EMBL/GenBank/DDBJ databases">
        <title>Complete Genome Sequence of Pseudoalteromonas sp. Strain OCN003 Isolated from Kaneohe Bay, Oahu, Hawaii.</title>
        <authorList>
            <person name="Beurmann S."/>
            <person name="Videau P."/>
            <person name="Ushijima B."/>
            <person name="Smith A.M."/>
            <person name="Aeby G.S."/>
            <person name="Callahan S.M."/>
            <person name="Belcaid M."/>
        </authorList>
    </citation>
    <scope>NUCLEOTIDE SEQUENCE [LARGE SCALE GENOMIC DNA]</scope>
    <source>
        <strain evidence="1 2">OCN003</strain>
    </source>
</reference>
<keyword evidence="2" id="KW-1185">Reference proteome</keyword>
<gene>
    <name evidence="1" type="ORF">OM33_08380</name>
</gene>
<dbReference type="Proteomes" id="UP000030341">
    <property type="component" value="Chromosome 1"/>
</dbReference>
<dbReference type="OrthoDB" id="6268598at2"/>
<dbReference type="HOGENOM" id="CLU_2452383_0_0_6"/>
<dbReference type="STRING" id="1348114.OM33_08380"/>
<dbReference type="KEGG" id="pseo:OM33_08380"/>
<protein>
    <submittedName>
        <fullName evidence="1">Uncharacterized protein</fullName>
    </submittedName>
</protein>
<organism evidence="1 2">
    <name type="scientific">Pseudoalteromonas piratica</name>
    <dbReference type="NCBI Taxonomy" id="1348114"/>
    <lineage>
        <taxon>Bacteria</taxon>
        <taxon>Pseudomonadati</taxon>
        <taxon>Pseudomonadota</taxon>
        <taxon>Gammaproteobacteria</taxon>
        <taxon>Alteromonadales</taxon>
        <taxon>Pseudoalteromonadaceae</taxon>
        <taxon>Pseudoalteromonas</taxon>
    </lineage>
</organism>
<name>A0A0A7EF67_9GAMM</name>
<dbReference type="EMBL" id="CP009888">
    <property type="protein sequence ID" value="AIY65173.1"/>
    <property type="molecule type" value="Genomic_DNA"/>
</dbReference>
<accession>A0A0A7EF67</accession>
<sequence>MFAVQGVCLSHCKKKAEKEIMRLRGDDAPKSPEEYKQKLDAITNEIFKKAKPQLVSGELASPDSIPEYIGLAQKSGGISRPKRCKKGRT</sequence>
<proteinExistence type="predicted"/>
<evidence type="ECO:0000313" key="2">
    <source>
        <dbReference type="Proteomes" id="UP000030341"/>
    </source>
</evidence>